<dbReference type="Pfam" id="PF00078">
    <property type="entry name" value="RVT_1"/>
    <property type="match status" value="1"/>
</dbReference>
<keyword evidence="3" id="KW-1185">Reference proteome</keyword>
<organism evidence="2 3">
    <name type="scientific">Mythimna separata</name>
    <name type="common">Oriental armyworm</name>
    <name type="synonym">Pseudaletia separata</name>
    <dbReference type="NCBI Taxonomy" id="271217"/>
    <lineage>
        <taxon>Eukaryota</taxon>
        <taxon>Metazoa</taxon>
        <taxon>Ecdysozoa</taxon>
        <taxon>Arthropoda</taxon>
        <taxon>Hexapoda</taxon>
        <taxon>Insecta</taxon>
        <taxon>Pterygota</taxon>
        <taxon>Neoptera</taxon>
        <taxon>Endopterygota</taxon>
        <taxon>Lepidoptera</taxon>
        <taxon>Glossata</taxon>
        <taxon>Ditrysia</taxon>
        <taxon>Noctuoidea</taxon>
        <taxon>Noctuidae</taxon>
        <taxon>Noctuinae</taxon>
        <taxon>Hadenini</taxon>
        <taxon>Mythimna</taxon>
    </lineage>
</organism>
<dbReference type="PANTHER" id="PTHR33332">
    <property type="entry name" value="REVERSE TRANSCRIPTASE DOMAIN-CONTAINING PROTEIN"/>
    <property type="match status" value="1"/>
</dbReference>
<gene>
    <name evidence="2" type="ORF">PYW07_011517</name>
</gene>
<accession>A0AAD7Y9S1</accession>
<dbReference type="InterPro" id="IPR000477">
    <property type="entry name" value="RT_dom"/>
</dbReference>
<dbReference type="CDD" id="cd01650">
    <property type="entry name" value="RT_nLTR_like"/>
    <property type="match status" value="1"/>
</dbReference>
<evidence type="ECO:0000313" key="3">
    <source>
        <dbReference type="Proteomes" id="UP001231518"/>
    </source>
</evidence>
<dbReference type="AlphaFoldDB" id="A0AAD7Y9S1"/>
<comment type="caution">
    <text evidence="2">The sequence shown here is derived from an EMBL/GenBank/DDBJ whole genome shotgun (WGS) entry which is preliminary data.</text>
</comment>
<reference evidence="2" key="1">
    <citation type="submission" date="2023-03" db="EMBL/GenBank/DDBJ databases">
        <title>Chromosome-level genomes of two armyworms, Mythimna separata and Mythimna loreyi, provide insights into the biosynthesis and reception of sex pheromones.</title>
        <authorList>
            <person name="Zhao H."/>
        </authorList>
    </citation>
    <scope>NUCLEOTIDE SEQUENCE</scope>
    <source>
        <strain evidence="2">BeijingLab</strain>
        <tissue evidence="2">Pupa</tissue>
    </source>
</reference>
<dbReference type="Gene3D" id="3.60.10.10">
    <property type="entry name" value="Endonuclease/exonuclease/phosphatase"/>
    <property type="match status" value="1"/>
</dbReference>
<dbReference type="GO" id="GO:0071897">
    <property type="term" value="P:DNA biosynthetic process"/>
    <property type="evidence" value="ECO:0007669"/>
    <property type="project" value="UniProtKB-ARBA"/>
</dbReference>
<dbReference type="EMBL" id="JARGEI010000027">
    <property type="protein sequence ID" value="KAJ8707840.1"/>
    <property type="molecule type" value="Genomic_DNA"/>
</dbReference>
<evidence type="ECO:0000313" key="2">
    <source>
        <dbReference type="EMBL" id="KAJ8707840.1"/>
    </source>
</evidence>
<dbReference type="GO" id="GO:0003824">
    <property type="term" value="F:catalytic activity"/>
    <property type="evidence" value="ECO:0007669"/>
    <property type="project" value="InterPro"/>
</dbReference>
<dbReference type="Pfam" id="PF03372">
    <property type="entry name" value="Exo_endo_phos"/>
    <property type="match status" value="1"/>
</dbReference>
<dbReference type="SUPFAM" id="SSF56672">
    <property type="entry name" value="DNA/RNA polymerases"/>
    <property type="match status" value="1"/>
</dbReference>
<dbReference type="InterPro" id="IPR036691">
    <property type="entry name" value="Endo/exonu/phosph_ase_sf"/>
</dbReference>
<dbReference type="InterPro" id="IPR005135">
    <property type="entry name" value="Endo/exonuclease/phosphatase"/>
</dbReference>
<dbReference type="SUPFAM" id="SSF56219">
    <property type="entry name" value="DNase I-like"/>
    <property type="match status" value="1"/>
</dbReference>
<proteinExistence type="predicted"/>
<protein>
    <recommendedName>
        <fullName evidence="1">Reverse transcriptase domain-containing protein</fullName>
    </recommendedName>
</protein>
<feature type="domain" description="Reverse transcriptase" evidence="1">
    <location>
        <begin position="474"/>
        <end position="731"/>
    </location>
</feature>
<dbReference type="PROSITE" id="PS50878">
    <property type="entry name" value="RT_POL"/>
    <property type="match status" value="1"/>
</dbReference>
<name>A0AAD7Y9S1_MYTSE</name>
<dbReference type="InterPro" id="IPR043502">
    <property type="entry name" value="DNA/RNA_pol_sf"/>
</dbReference>
<dbReference type="Proteomes" id="UP001231518">
    <property type="component" value="Chromosome 28"/>
</dbReference>
<sequence length="961" mass="109409">MLPKRGKYFKVGFLNAGSLGTGHDDLISAIDRYGFDILALNETWLRPGEEGRAPLVPGYRLRHAPRPTAVRAGRGGGVGFYLRRGLSARIVTGSVDSRFDSVEQMWLKITLGGKKIAIGTAYRPPWYDLDLFLDGITNTFASLGNCDHHILLGDFNVNMLNVSEAKTKKVLEFLNYTSLAQLVTEPTHFTDTSENLIDLLCTDLKARYTTVEAFGSITGHSLLISEFNVQRVKISAFVIKYRPIKDICRDSFCEDLLQLNLAQVSKCDNVHDMVDFFNNCLIGLFDVHAPLKTCTIKEQSQPWITDTLKLMMTLRDKALTVYRKTKNEQKKIYYKQLKSLVDSSLYNEKVAYFKHNINNNVKNPKLLWKNIKSTFVPSKQRQDLPSHFKSPDLINNTFLNVPGNPIASPSLILFYESNRHSEAIFSLAPVDQSDVSRIITELKSNAEGYDQITLSMITLTLPHTLPTITDIINCSLWTSEFPYQWKVAIVRPIPKCPNPIEVKDLRPISILSCLSKVLEKVVCRQLTRFLEENDLLPNLQSGFRKQRSTSTALLDVTDNILSAQDKGMCTLVVLLDFSRAFDCINVSLLISKLKYYGFDDNAIQWFQSYLGDRKQLVELRLADGTTLTSALSAIARGVPQGSILGPIIFIIYCADIIKCLQKCKYHIYADDVQLYLSFKPEDYESAIGDLNDDLGRISTWADENCLSLNPVKTKYMLFGAKQQLKKLPASLNLTLMGEPVERVEEARNLGLRMDSSLRFEKHVAESVKNCFYRLKLLYKMRPFLSEKLREQLAETLVLSKLNYADTVYGPRLLSRTDRLIQRVQNACARFCYSVPPRSHVTPFLNKHFILKMKSRRKLHLACLLFGVVKTKQPKYLYDKLSWITGRRECAPRLCAQQLSTQPHRTAAFRGSFRYAASKVWNNIPPPLRVLGTIHTFRTRLRQYLIDAQRKLDMVTLNVSFI</sequence>
<evidence type="ECO:0000259" key="1">
    <source>
        <dbReference type="PROSITE" id="PS50878"/>
    </source>
</evidence>